<protein>
    <recommendedName>
        <fullName evidence="1">Pyridoxamine 5'-phosphate oxidase N-terminal domain-containing protein</fullName>
    </recommendedName>
</protein>
<dbReference type="PANTHER" id="PTHR40660:SF1">
    <property type="entry name" value="5'-PHOSPHATE OXIDASE PUTATIVE DOMAIN-CONTAINING PROTEIN-RELATED"/>
    <property type="match status" value="1"/>
</dbReference>
<keyword evidence="3" id="KW-1185">Reference proteome</keyword>
<accession>A0ABQ6FD14</accession>
<dbReference type="RefSeq" id="WP_284188717.1">
    <property type="nucleotide sequence ID" value="NZ_BSPX01000050.1"/>
</dbReference>
<dbReference type="EMBL" id="BSPX01000050">
    <property type="protein sequence ID" value="GLT23515.1"/>
    <property type="molecule type" value="Genomic_DNA"/>
</dbReference>
<dbReference type="InterPro" id="IPR029016">
    <property type="entry name" value="GAF-like_dom_sf"/>
</dbReference>
<proteinExistence type="predicted"/>
<dbReference type="Proteomes" id="UP001157167">
    <property type="component" value="Unassembled WGS sequence"/>
</dbReference>
<dbReference type="InterPro" id="IPR012349">
    <property type="entry name" value="Split_barrel_FMN-bd"/>
</dbReference>
<dbReference type="Pfam" id="PF01243">
    <property type="entry name" value="PNPOx_N"/>
    <property type="match status" value="1"/>
</dbReference>
<dbReference type="InterPro" id="IPR011576">
    <property type="entry name" value="Pyridox_Oxase_N"/>
</dbReference>
<organism evidence="2 3">
    <name type="scientific">Zoogloea oryzae</name>
    <dbReference type="NCBI Taxonomy" id="310767"/>
    <lineage>
        <taxon>Bacteria</taxon>
        <taxon>Pseudomonadati</taxon>
        <taxon>Pseudomonadota</taxon>
        <taxon>Betaproteobacteria</taxon>
        <taxon>Rhodocyclales</taxon>
        <taxon>Zoogloeaceae</taxon>
        <taxon>Zoogloea</taxon>
    </lineage>
</organism>
<reference evidence="3" key="1">
    <citation type="journal article" date="2019" name="Int. J. Syst. Evol. Microbiol.">
        <title>The Global Catalogue of Microorganisms (GCM) 10K type strain sequencing project: providing services to taxonomists for standard genome sequencing and annotation.</title>
        <authorList>
            <consortium name="The Broad Institute Genomics Platform"/>
            <consortium name="The Broad Institute Genome Sequencing Center for Infectious Disease"/>
            <person name="Wu L."/>
            <person name="Ma J."/>
        </authorList>
    </citation>
    <scope>NUCLEOTIDE SEQUENCE [LARGE SCALE GENOMIC DNA]</scope>
    <source>
        <strain evidence="3">NBRC 102407</strain>
    </source>
</reference>
<name>A0ABQ6FD14_9RHOO</name>
<evidence type="ECO:0000313" key="3">
    <source>
        <dbReference type="Proteomes" id="UP001157167"/>
    </source>
</evidence>
<feature type="domain" description="Pyridoxamine 5'-phosphate oxidase N-terminal" evidence="1">
    <location>
        <begin position="8"/>
        <end position="99"/>
    </location>
</feature>
<comment type="caution">
    <text evidence="2">The sequence shown here is derived from an EMBL/GenBank/DDBJ whole genome shotgun (WGS) entry which is preliminary data.</text>
</comment>
<sequence>MNTGPGLDELRGCLEGIVPAGIATCDAEGMPNVTYVSQLMYVDPQHVALSFQFFNKTRENILANPVATVLTMDPDTAARYRLTVRYLRTETAGPLFERMRAKLAGIASHTGMEGVFKLLGADVYRVQAIEAVPGRELPRIPRGPALLPALRRSVDELNRCTGLDGLIDRFCACLEREFDIAHQMLLMADEMAGRLYIVASRGYASSGAGAEIPMGVGVIGVAAREKVPIRIMFPASEYAYGRVLREQAAQSGLVDRLDNEIPLPGLAEPASQLAVPVMAGGRLLAVAYVESRQECTFGYDLEDALVALGAALGLMMLVLRCPDVADEADIAQPAPAAASSAGPPVRVRHFGRDDSVFLDDDYLIKGVAGAILWKLLGDRQRDGRCEFSTRALRLDPALHLPEVVDNLDARLILLQRRLQDRCDWLRIEKTGRGRFRLAVDRETILVAEGAPRPG</sequence>
<evidence type="ECO:0000313" key="2">
    <source>
        <dbReference type="EMBL" id="GLT23515.1"/>
    </source>
</evidence>
<gene>
    <name evidence="2" type="ORF">GCM10007933_29820</name>
</gene>
<dbReference type="Gene3D" id="3.30.450.40">
    <property type="match status" value="1"/>
</dbReference>
<dbReference type="SUPFAM" id="SSF55781">
    <property type="entry name" value="GAF domain-like"/>
    <property type="match status" value="1"/>
</dbReference>
<dbReference type="Gene3D" id="2.30.110.10">
    <property type="entry name" value="Electron Transport, Fmn-binding Protein, Chain A"/>
    <property type="match status" value="1"/>
</dbReference>
<evidence type="ECO:0000259" key="1">
    <source>
        <dbReference type="Pfam" id="PF01243"/>
    </source>
</evidence>
<dbReference type="SUPFAM" id="SSF50475">
    <property type="entry name" value="FMN-binding split barrel"/>
    <property type="match status" value="1"/>
</dbReference>
<dbReference type="PANTHER" id="PTHR40660">
    <property type="entry name" value="5'-PHOSPHATE OXIDASE PUTATIVE DOMAIN-CONTAINING PROTEIN-RELATED"/>
    <property type="match status" value="1"/>
</dbReference>